<evidence type="ECO:0000313" key="9">
    <source>
        <dbReference type="EMBL" id="QRW26870.1"/>
    </source>
</evidence>
<evidence type="ECO:0000256" key="5">
    <source>
        <dbReference type="ARBA" id="ARBA00023242"/>
    </source>
</evidence>
<dbReference type="InterPro" id="IPR050815">
    <property type="entry name" value="TF_fung"/>
</dbReference>
<dbReference type="KEGG" id="rsx:RhiXN_01465"/>
<evidence type="ECO:0000313" key="10">
    <source>
        <dbReference type="Proteomes" id="UP000650533"/>
    </source>
</evidence>
<dbReference type="GO" id="GO:0006351">
    <property type="term" value="P:DNA-templated transcription"/>
    <property type="evidence" value="ECO:0007669"/>
    <property type="project" value="InterPro"/>
</dbReference>
<dbReference type="PANTHER" id="PTHR47338">
    <property type="entry name" value="ZN(II)2CYS6 TRANSCRIPTION FACTOR (EUROFUNG)-RELATED"/>
    <property type="match status" value="1"/>
</dbReference>
<dbReference type="GO" id="GO:0005634">
    <property type="term" value="C:nucleus"/>
    <property type="evidence" value="ECO:0007669"/>
    <property type="project" value="UniProtKB-SubCell"/>
</dbReference>
<feature type="compositionally biased region" description="Polar residues" evidence="7">
    <location>
        <begin position="135"/>
        <end position="151"/>
    </location>
</feature>
<dbReference type="GO" id="GO:0000981">
    <property type="term" value="F:DNA-binding transcription factor activity, RNA polymerase II-specific"/>
    <property type="evidence" value="ECO:0007669"/>
    <property type="project" value="InterPro"/>
</dbReference>
<dbReference type="SUPFAM" id="SSF57701">
    <property type="entry name" value="Zn2/Cys6 DNA-binding domain"/>
    <property type="match status" value="2"/>
</dbReference>
<sequence>MQEVKTTRKRLPKRGAHARALAAAAAAESRELDIDDDEMSHTVLQRGSACLSCRKRKLKCDAVRPACRKCTTAGRADECHYDDGKQKTRTQLLQEKVKELEEKLKSLESGSNGSDEGDSMLSPDQPPALAPAIVSLSNGTISPNGQASEQLSGGYGRGLFEDPPVNERTHYDALLNRDTGTLQVFNQQEHSGNLLDVANGQAPPWLGEFSNFETSSGSKTVDTDFAGIPLAGTSDGGLERQLTAYLNGSSLSSGTNVGFSSMPSTSGQPAAPSQFIDITASYGVVPDPALSFTLDAFPDIDGVPARWLDQDHLPTHIRNYLIDLFMPHRHRCGFEVHIGRFLASLDLPINKRPHPCLMNAIYLLGCHYAPGGSLSHLEPLFLSRARTALAESLEHADRLKDFLFASALLACYFYFKGRLLEGQHHNSAAVRFAMSCGLHQISSPVWRGSEYATTATGSAPWQVTSMSLRRAGSMLDPPRDPIELYELINIFWLTFITDRAGSLGTGLPHAIKDDEITTVFPRPLQEFEEGTVTNDTNATITNMYEDGNHAQDASKDSLHCLRVKSLALLERSSRLSTVPEEAGELHWEERDKKFWGEFWATDRALERIAQTLPHIHSGMGINDTSSLIFVHTFVQGSTIQLHLPFVETDSGSYDRSVKAADAAMNVVHMIDNIDAKNFHMLMGLSWICVSDILKREIHRKRGIADDEGARRTERELEALFAAMKRLRQVYPVLVFFLIVNKRSRSAHKDTNPPKLRMLAYSLLAGALYSRHHKDYLVSPPSLYNIMSDLHSRTPNVGPAKQRRTRRAQPYPSSSSSALYHEVREPGASNLDTPTIEPSSALSSPAANSSRTSSDAASSPNDGLCGPAPPNPTTILQRGSACLTCRRRKLKCDAIKPACTSCVRSGRSQTCTYDDGLPKSRVQILTSKVRDLEAKIRSMEATRQSLLVDTSSLQVPPMLMPGNPPPLDTGSMSSLRVSSPNHNSDIWKPLDSGQNELINLAASLAVTDSTSLESQRGQIVDTSRRMTPWWELDEIPTGIQEHLISTFLARRWEVRDGVQISGMDIDSVLPPFLGSPALSLTFHDCGRLFLKSRHINLTSKEHHGHLTECTADGSQRCFLNAIYLVACSFTGDKSFEDLQPIFVSRVRKELEAALVGGDRLIDFIPRFAIACGLHRIDSERWCPQPEHGSIDATRDPVQSRGEDMVPGINGELHMLPRPRDNIERNEYIHAFWGVYMQDIGGLPRTTTAALVTGLPSSVADSEITTPWPVHLDQVIPLNHQPGQTIASFYCGLAGTANMSQDRHSQTIRIKSMCLLGRAVRLSIAFESVRYPELGLWAKHDACDKAITEASRSFPAGLEHIGPEGSLILASRATLLAAQIRLHACLAATRPESREKCLAAAAESMALILRLRYVMIPTGVLLLLGLDWTVVKSFYVAEQSRLLKEGNYLAAEAIGKNVEEIGSELESVPAKYPGLEL</sequence>
<dbReference type="CDD" id="cd00067">
    <property type="entry name" value="GAL4"/>
    <property type="match status" value="2"/>
</dbReference>
<keyword evidence="4" id="KW-0804">Transcription</keyword>
<evidence type="ECO:0000256" key="3">
    <source>
        <dbReference type="ARBA" id="ARBA00023015"/>
    </source>
</evidence>
<dbReference type="PANTHER" id="PTHR47338:SF29">
    <property type="entry name" value="ZN(2)-C6 FUNGAL-TYPE DOMAIN-CONTAINING PROTEIN"/>
    <property type="match status" value="1"/>
</dbReference>
<dbReference type="Gene3D" id="4.10.240.10">
    <property type="entry name" value="Zn(2)-C6 fungal-type DNA-binding domain"/>
    <property type="match status" value="2"/>
</dbReference>
<feature type="domain" description="Zn(2)-C6 fungal-type" evidence="8">
    <location>
        <begin position="880"/>
        <end position="912"/>
    </location>
</feature>
<reference evidence="9" key="1">
    <citation type="submission" date="2020-05" db="EMBL/GenBank/DDBJ databases">
        <title>Evolutionary and genomic comparisons of hybrid uninucleate and nonhybrid Rhizoctonia fungi.</title>
        <authorList>
            <person name="Li C."/>
            <person name="Chen X."/>
        </authorList>
    </citation>
    <scope>NUCLEOTIDE SEQUENCE</scope>
    <source>
        <strain evidence="9">AG-1 IA</strain>
    </source>
</reference>
<dbReference type="Pfam" id="PF00172">
    <property type="entry name" value="Zn_clus"/>
    <property type="match status" value="2"/>
</dbReference>
<dbReference type="InterPro" id="IPR036864">
    <property type="entry name" value="Zn2-C6_fun-type_DNA-bd_sf"/>
</dbReference>
<keyword evidence="2" id="KW-0479">Metal-binding</keyword>
<keyword evidence="5" id="KW-0539">Nucleus</keyword>
<dbReference type="GO" id="GO:0003677">
    <property type="term" value="F:DNA binding"/>
    <property type="evidence" value="ECO:0007669"/>
    <property type="project" value="InterPro"/>
</dbReference>
<dbReference type="PROSITE" id="PS50048">
    <property type="entry name" value="ZN2_CY6_FUNGAL_2"/>
    <property type="match status" value="2"/>
</dbReference>
<dbReference type="GO" id="GO:0008270">
    <property type="term" value="F:zinc ion binding"/>
    <property type="evidence" value="ECO:0007669"/>
    <property type="project" value="InterPro"/>
</dbReference>
<dbReference type="EMBL" id="CP059673">
    <property type="protein sequence ID" value="QRW26870.1"/>
    <property type="molecule type" value="Genomic_DNA"/>
</dbReference>
<dbReference type="InterPro" id="IPR001138">
    <property type="entry name" value="Zn2Cys6_DnaBD"/>
</dbReference>
<feature type="compositionally biased region" description="Low complexity" evidence="7">
    <location>
        <begin position="837"/>
        <end position="858"/>
    </location>
</feature>
<dbReference type="SMART" id="SM00906">
    <property type="entry name" value="Fungal_trans"/>
    <property type="match status" value="2"/>
</dbReference>
<feature type="domain" description="Zn(2)-C6 fungal-type" evidence="8">
    <location>
        <begin position="49"/>
        <end position="81"/>
    </location>
</feature>
<evidence type="ECO:0000256" key="2">
    <source>
        <dbReference type="ARBA" id="ARBA00022723"/>
    </source>
</evidence>
<comment type="subcellular location">
    <subcellularLocation>
        <location evidence="1">Nucleus</location>
    </subcellularLocation>
</comment>
<protein>
    <submittedName>
        <fullName evidence="9">Fungal Zn(2)-Cys(6) binuclear cluster domain</fullName>
    </submittedName>
</protein>
<dbReference type="CDD" id="cd12148">
    <property type="entry name" value="fungal_TF_MHR"/>
    <property type="match status" value="2"/>
</dbReference>
<dbReference type="RefSeq" id="XP_043187107.1">
    <property type="nucleotide sequence ID" value="XM_043321284.1"/>
</dbReference>
<evidence type="ECO:0000256" key="4">
    <source>
        <dbReference type="ARBA" id="ARBA00023163"/>
    </source>
</evidence>
<evidence type="ECO:0000256" key="1">
    <source>
        <dbReference type="ARBA" id="ARBA00004123"/>
    </source>
</evidence>
<feature type="coiled-coil region" evidence="6">
    <location>
        <begin position="921"/>
        <end position="948"/>
    </location>
</feature>
<keyword evidence="6" id="KW-0175">Coiled coil</keyword>
<dbReference type="SMART" id="SM00066">
    <property type="entry name" value="GAL4"/>
    <property type="match status" value="2"/>
</dbReference>
<proteinExistence type="predicted"/>
<evidence type="ECO:0000256" key="7">
    <source>
        <dbReference type="SAM" id="MobiDB-lite"/>
    </source>
</evidence>
<dbReference type="GeneID" id="67023747"/>
<organism evidence="9 10">
    <name type="scientific">Rhizoctonia solani</name>
    <dbReference type="NCBI Taxonomy" id="456999"/>
    <lineage>
        <taxon>Eukaryota</taxon>
        <taxon>Fungi</taxon>
        <taxon>Dikarya</taxon>
        <taxon>Basidiomycota</taxon>
        <taxon>Agaricomycotina</taxon>
        <taxon>Agaricomycetes</taxon>
        <taxon>Cantharellales</taxon>
        <taxon>Ceratobasidiaceae</taxon>
        <taxon>Rhizoctonia</taxon>
    </lineage>
</organism>
<feature type="region of interest" description="Disordered" evidence="7">
    <location>
        <begin position="104"/>
        <end position="164"/>
    </location>
</feature>
<dbReference type="Pfam" id="PF04082">
    <property type="entry name" value="Fungal_trans"/>
    <property type="match status" value="1"/>
</dbReference>
<gene>
    <name evidence="9" type="ORF">RhiXN_01465</name>
</gene>
<evidence type="ECO:0000256" key="6">
    <source>
        <dbReference type="SAM" id="Coils"/>
    </source>
</evidence>
<accession>A0A8H8P7Z9</accession>
<dbReference type="Proteomes" id="UP000650533">
    <property type="component" value="Chromosome 16"/>
</dbReference>
<keyword evidence="3" id="KW-0805">Transcription regulation</keyword>
<dbReference type="InterPro" id="IPR007219">
    <property type="entry name" value="XnlR_reg_dom"/>
</dbReference>
<dbReference type="PROSITE" id="PS00463">
    <property type="entry name" value="ZN2_CY6_FUNGAL_1"/>
    <property type="match status" value="2"/>
</dbReference>
<evidence type="ECO:0000259" key="8">
    <source>
        <dbReference type="PROSITE" id="PS50048"/>
    </source>
</evidence>
<feature type="region of interest" description="Disordered" evidence="7">
    <location>
        <begin position="793"/>
        <end position="870"/>
    </location>
</feature>
<name>A0A8H8P7Z9_9AGAM</name>